<proteinExistence type="predicted"/>
<dbReference type="AlphaFoldDB" id="A0A8H7VMJ1"/>
<dbReference type="EMBL" id="JAEPRB010000043">
    <property type="protein sequence ID" value="KAG2224422.1"/>
    <property type="molecule type" value="Genomic_DNA"/>
</dbReference>
<protein>
    <submittedName>
        <fullName evidence="1">Uncharacterized protein</fullName>
    </submittedName>
</protein>
<keyword evidence="2" id="KW-1185">Reference proteome</keyword>
<organism evidence="1 2">
    <name type="scientific">Circinella minor</name>
    <dbReference type="NCBI Taxonomy" id="1195481"/>
    <lineage>
        <taxon>Eukaryota</taxon>
        <taxon>Fungi</taxon>
        <taxon>Fungi incertae sedis</taxon>
        <taxon>Mucoromycota</taxon>
        <taxon>Mucoromycotina</taxon>
        <taxon>Mucoromycetes</taxon>
        <taxon>Mucorales</taxon>
        <taxon>Lichtheimiaceae</taxon>
        <taxon>Circinella</taxon>
    </lineage>
</organism>
<dbReference type="OrthoDB" id="2298104at2759"/>
<sequence>MPPLLNELLTVFGTIPSTPDELQSLDFIMNYLRRSELGLTLGKWSKSWNAFIRVLREIDRLSHPDEALNEAEPDLEDTLNIIPPLHTQSSPNI</sequence>
<name>A0A8H7VMJ1_9FUNG</name>
<evidence type="ECO:0000313" key="1">
    <source>
        <dbReference type="EMBL" id="KAG2224422.1"/>
    </source>
</evidence>
<comment type="caution">
    <text evidence="1">The sequence shown here is derived from an EMBL/GenBank/DDBJ whole genome shotgun (WGS) entry which is preliminary data.</text>
</comment>
<accession>A0A8H7VMJ1</accession>
<gene>
    <name evidence="1" type="ORF">INT45_002961</name>
</gene>
<dbReference type="Proteomes" id="UP000646827">
    <property type="component" value="Unassembled WGS sequence"/>
</dbReference>
<evidence type="ECO:0000313" key="2">
    <source>
        <dbReference type="Proteomes" id="UP000646827"/>
    </source>
</evidence>
<reference evidence="1 2" key="1">
    <citation type="submission" date="2020-12" db="EMBL/GenBank/DDBJ databases">
        <title>Metabolic potential, ecology and presence of endohyphal bacteria is reflected in genomic diversity of Mucoromycotina.</title>
        <authorList>
            <person name="Muszewska A."/>
            <person name="Okrasinska A."/>
            <person name="Steczkiewicz K."/>
            <person name="Drgas O."/>
            <person name="Orlowska M."/>
            <person name="Perlinska-Lenart U."/>
            <person name="Aleksandrzak-Piekarczyk T."/>
            <person name="Szatraj K."/>
            <person name="Zielenkiewicz U."/>
            <person name="Pilsyk S."/>
            <person name="Malc E."/>
            <person name="Mieczkowski P."/>
            <person name="Kruszewska J.S."/>
            <person name="Biernat P."/>
            <person name="Pawlowska J."/>
        </authorList>
    </citation>
    <scope>NUCLEOTIDE SEQUENCE [LARGE SCALE GENOMIC DNA]</scope>
    <source>
        <strain evidence="1 2">CBS 142.35</strain>
    </source>
</reference>